<evidence type="ECO:0000256" key="1">
    <source>
        <dbReference type="ARBA" id="ARBA00022801"/>
    </source>
</evidence>
<name>A0ABW2U236_9BACT</name>
<feature type="chain" id="PRO_5045339221" evidence="2">
    <location>
        <begin position="22"/>
        <end position="976"/>
    </location>
</feature>
<feature type="domain" description="BD-FAE-like" evidence="4">
    <location>
        <begin position="62"/>
        <end position="191"/>
    </location>
</feature>
<comment type="caution">
    <text evidence="5">The sequence shown here is derived from an EMBL/GenBank/DDBJ whole genome shotgun (WGS) entry which is preliminary data.</text>
</comment>
<organism evidence="5 6">
    <name type="scientific">Hymenobacter humi</name>
    <dbReference type="NCBI Taxonomy" id="1411620"/>
    <lineage>
        <taxon>Bacteria</taxon>
        <taxon>Pseudomonadati</taxon>
        <taxon>Bacteroidota</taxon>
        <taxon>Cytophagia</taxon>
        <taxon>Cytophagales</taxon>
        <taxon>Hymenobacteraceae</taxon>
        <taxon>Hymenobacter</taxon>
    </lineage>
</organism>
<dbReference type="PANTHER" id="PTHR48081">
    <property type="entry name" value="AB HYDROLASE SUPERFAMILY PROTEIN C4A8.06C"/>
    <property type="match status" value="1"/>
</dbReference>
<evidence type="ECO:0000313" key="5">
    <source>
        <dbReference type="EMBL" id="MFC7666871.1"/>
    </source>
</evidence>
<dbReference type="InterPro" id="IPR026444">
    <property type="entry name" value="Secre_tail"/>
</dbReference>
<dbReference type="Pfam" id="PF20434">
    <property type="entry name" value="BD-FAE"/>
    <property type="match status" value="1"/>
</dbReference>
<dbReference type="EMBL" id="JBHTEK010000001">
    <property type="protein sequence ID" value="MFC7666871.1"/>
    <property type="molecule type" value="Genomic_DNA"/>
</dbReference>
<protein>
    <submittedName>
        <fullName evidence="5">T9SS type A sorting domain-containing protein</fullName>
    </submittedName>
</protein>
<keyword evidence="6" id="KW-1185">Reference proteome</keyword>
<evidence type="ECO:0000259" key="3">
    <source>
        <dbReference type="Pfam" id="PF18962"/>
    </source>
</evidence>
<evidence type="ECO:0000259" key="4">
    <source>
        <dbReference type="Pfam" id="PF20434"/>
    </source>
</evidence>
<gene>
    <name evidence="5" type="ORF">ACFQT0_05150</name>
</gene>
<dbReference type="InterPro" id="IPR029058">
    <property type="entry name" value="AB_hydrolase_fold"/>
</dbReference>
<proteinExistence type="predicted"/>
<sequence length="976" mass="101423">MKSTLLFAWLLVFSAWHTAAAQTPIDTTGGRFYQPIFPNVSVSTVAYGSAVNYLGNTQTLLMDVYQPAGDVAAERPVIIFAHQGGFVTGSRVDAYMVKVCTQFAKLGYVTASIDYRLGFVPTGLRAPADTPQVAIAAIRGMQDLRAAVRFFRKDAATANAYRVSPSRIVAGGSSAGAFAALEVGYLDKASEVPAYVDLAGLGGIEGASGNPGYSSAVLAVLNLSGATERPSLIEPGNAPLYSLHGTTDTTVPYLQGKVGSLLPPKYVFGSGRLHPYATTVGVPNTLRTLDGAGHVPYESNDAYADIAFRDMRDFLRPLLVPVTAAYPSLVISTPTNVPAGSYQDITINSSQAVLTGNITVYGNLVVRSQPGQTPGSLKTNCFVVDGPGSFELQAGATLRICDAAGIAATGATGAIRNTGTRTFSPDAGYAYEGATDQVTGSGLPAQVRELEIAVPAANAVALTNALSISQKFVPTSGLLNNSGRTVTLLSSAAGTALVAPGAGTLSSELTVQRYIDPTVNKGLGYRHIASPLDNTTTAALATATFTPVLNTAYNSSARPELVRPFPNVFAYEQERVLTSPATSYSAFDKGWVVPGAGTAPLVRGRGYTVNLAAGQTLNFTGPLTRNNEAITTTLSGAVSPDGGWHLLGNPFASALNWDNVTVPATMSAAMSIFVSTSQYDGRYRAYVRGVGGASTVPLAQGFFVRSLDAAPVTLTLPLASRITDFAAANVAQLQRGTADARPLLRLTLTDAAQAAAFDETYLYFEAGASAGPDAGFDAYKLPNPSRLDLASVADGQELAINGLPLLTAPIVVPLSLVAPHTGAYVLAADQLRNFALGTTITLTDAVAGSRTVLAPGTEYRFSLAGLTASGRFALEFRPANVTATSPAQALAAQLQVYPNPVSGSFTVRLPRPEGSNGSVSAQLTNALGQTVRSLRLSSTGSQTLQAEVNVRGLAPGVYQLHLNAGGTPVVRRVVVQ</sequence>
<evidence type="ECO:0000256" key="2">
    <source>
        <dbReference type="SAM" id="SignalP"/>
    </source>
</evidence>
<reference evidence="6" key="1">
    <citation type="journal article" date="2019" name="Int. J. Syst. Evol. Microbiol.">
        <title>The Global Catalogue of Microorganisms (GCM) 10K type strain sequencing project: providing services to taxonomists for standard genome sequencing and annotation.</title>
        <authorList>
            <consortium name="The Broad Institute Genomics Platform"/>
            <consortium name="The Broad Institute Genome Sequencing Center for Infectious Disease"/>
            <person name="Wu L."/>
            <person name="Ma J."/>
        </authorList>
    </citation>
    <scope>NUCLEOTIDE SEQUENCE [LARGE SCALE GENOMIC DNA]</scope>
    <source>
        <strain evidence="6">JCM 19635</strain>
    </source>
</reference>
<accession>A0ABW2U236</accession>
<feature type="signal peptide" evidence="2">
    <location>
        <begin position="1"/>
        <end position="21"/>
    </location>
</feature>
<keyword evidence="1" id="KW-0378">Hydrolase</keyword>
<evidence type="ECO:0000313" key="6">
    <source>
        <dbReference type="Proteomes" id="UP001596513"/>
    </source>
</evidence>
<dbReference type="InterPro" id="IPR050300">
    <property type="entry name" value="GDXG_lipolytic_enzyme"/>
</dbReference>
<keyword evidence="2" id="KW-0732">Signal</keyword>
<dbReference type="Pfam" id="PF18962">
    <property type="entry name" value="Por_Secre_tail"/>
    <property type="match status" value="1"/>
</dbReference>
<dbReference type="SUPFAM" id="SSF53474">
    <property type="entry name" value="alpha/beta-Hydrolases"/>
    <property type="match status" value="1"/>
</dbReference>
<dbReference type="Gene3D" id="3.40.50.1820">
    <property type="entry name" value="alpha/beta hydrolase"/>
    <property type="match status" value="1"/>
</dbReference>
<dbReference type="Proteomes" id="UP001596513">
    <property type="component" value="Unassembled WGS sequence"/>
</dbReference>
<dbReference type="InterPro" id="IPR049492">
    <property type="entry name" value="BD-FAE-like_dom"/>
</dbReference>
<dbReference type="RefSeq" id="WP_380200944.1">
    <property type="nucleotide sequence ID" value="NZ_JBHTEK010000001.1"/>
</dbReference>
<dbReference type="NCBIfam" id="TIGR04183">
    <property type="entry name" value="Por_Secre_tail"/>
    <property type="match status" value="1"/>
</dbReference>
<feature type="domain" description="Secretion system C-terminal sorting" evidence="3">
    <location>
        <begin position="896"/>
        <end position="975"/>
    </location>
</feature>